<accession>A0A074M968</accession>
<keyword evidence="1" id="KW-0175">Coiled coil</keyword>
<keyword evidence="4" id="KW-1185">Reference proteome</keyword>
<dbReference type="EMBL" id="JMIR01000021">
    <property type="protein sequence ID" value="KEO82497.1"/>
    <property type="molecule type" value="Genomic_DNA"/>
</dbReference>
<dbReference type="OrthoDB" id="9806457at2"/>
<dbReference type="Gene3D" id="1.20.58.1480">
    <property type="match status" value="1"/>
</dbReference>
<dbReference type="PANTHER" id="PTHR46732">
    <property type="entry name" value="ATP-DEPENDENT PROTEASE LA (LON) DOMAIN PROTEIN"/>
    <property type="match status" value="1"/>
</dbReference>
<sequence length="214" mass="24769">MSTFSLQLFPLQTVLYPYCVLPLHIFEPRYRVMIRMCIEHGVPFGIVQASGGVELDLDGRSRMRNYDIGTVAQITNVVEFADGRMFITTQGHQRFRILKSAYDEDVLTAVVETYEDLPTDGADVRELSERVGAKFERYWQLLECVMNRELGELELPDDPTALSWLIPSVLHVQPELKQALLQKRDPRSRLELIQELLEEEVEKLRDAMRDGREK</sequence>
<dbReference type="Pfam" id="PF02190">
    <property type="entry name" value="LON_substr_bdg"/>
    <property type="match status" value="1"/>
</dbReference>
<proteinExistence type="predicted"/>
<feature type="coiled-coil region" evidence="1">
    <location>
        <begin position="187"/>
        <end position="214"/>
    </location>
</feature>
<evidence type="ECO:0000259" key="2">
    <source>
        <dbReference type="PROSITE" id="PS51787"/>
    </source>
</evidence>
<name>A0A074M968_9BACL</name>
<evidence type="ECO:0000313" key="3">
    <source>
        <dbReference type="EMBL" id="KEO82497.1"/>
    </source>
</evidence>
<dbReference type="SUPFAM" id="SSF88697">
    <property type="entry name" value="PUA domain-like"/>
    <property type="match status" value="1"/>
</dbReference>
<evidence type="ECO:0000313" key="4">
    <source>
        <dbReference type="Proteomes" id="UP000027931"/>
    </source>
</evidence>
<reference evidence="3 4" key="1">
    <citation type="journal article" date="2013" name="Int. J. Syst. Evol. Microbiol.">
        <title>Tumebacillus flagellatus sp. nov., an alpha-amylase/pullulanase-producing bacterium isolated from cassava wastewater.</title>
        <authorList>
            <person name="Wang Q."/>
            <person name="Xie N."/>
            <person name="Qin Y."/>
            <person name="Shen N."/>
            <person name="Zhu J."/>
            <person name="Mi H."/>
            <person name="Huang R."/>
        </authorList>
    </citation>
    <scope>NUCLEOTIDE SEQUENCE [LARGE SCALE GENOMIC DNA]</scope>
    <source>
        <strain evidence="3 4">GST4</strain>
    </source>
</reference>
<dbReference type="InterPro" id="IPR046336">
    <property type="entry name" value="Lon_prtase_N_sf"/>
</dbReference>
<evidence type="ECO:0000256" key="1">
    <source>
        <dbReference type="SAM" id="Coils"/>
    </source>
</evidence>
<dbReference type="Proteomes" id="UP000027931">
    <property type="component" value="Unassembled WGS sequence"/>
</dbReference>
<dbReference type="AlphaFoldDB" id="A0A074M968"/>
<dbReference type="RefSeq" id="WP_052036379.1">
    <property type="nucleotide sequence ID" value="NZ_JMIR01000021.1"/>
</dbReference>
<dbReference type="PROSITE" id="PS51787">
    <property type="entry name" value="LON_N"/>
    <property type="match status" value="1"/>
</dbReference>
<dbReference type="Gene3D" id="2.30.130.40">
    <property type="entry name" value="LON domain-like"/>
    <property type="match status" value="1"/>
</dbReference>
<comment type="caution">
    <text evidence="3">The sequence shown here is derived from an EMBL/GenBank/DDBJ whole genome shotgun (WGS) entry which is preliminary data.</text>
</comment>
<organism evidence="3 4">
    <name type="scientific">Tumebacillus flagellatus</name>
    <dbReference type="NCBI Taxonomy" id="1157490"/>
    <lineage>
        <taxon>Bacteria</taxon>
        <taxon>Bacillati</taxon>
        <taxon>Bacillota</taxon>
        <taxon>Bacilli</taxon>
        <taxon>Bacillales</taxon>
        <taxon>Alicyclobacillaceae</taxon>
        <taxon>Tumebacillus</taxon>
    </lineage>
</organism>
<protein>
    <recommendedName>
        <fullName evidence="2">Lon N-terminal domain-containing protein</fullName>
    </recommendedName>
</protein>
<dbReference type="eggNOG" id="COG2802">
    <property type="taxonomic scope" value="Bacteria"/>
</dbReference>
<dbReference type="STRING" id="1157490.EL26_14755"/>
<gene>
    <name evidence="3" type="ORF">EL26_14755</name>
</gene>
<feature type="domain" description="Lon N-terminal" evidence="2">
    <location>
        <begin position="6"/>
        <end position="201"/>
    </location>
</feature>
<dbReference type="SMART" id="SM00464">
    <property type="entry name" value="LON"/>
    <property type="match status" value="1"/>
</dbReference>
<dbReference type="PANTHER" id="PTHR46732:SF8">
    <property type="entry name" value="ATP-DEPENDENT PROTEASE LA (LON) DOMAIN PROTEIN"/>
    <property type="match status" value="1"/>
</dbReference>
<dbReference type="InterPro" id="IPR015947">
    <property type="entry name" value="PUA-like_sf"/>
</dbReference>
<dbReference type="InterPro" id="IPR003111">
    <property type="entry name" value="Lon_prtase_N"/>
</dbReference>